<sequence length="980" mass="110174">MSVPQHVALAVGRFIVLAVAIEQRIVILWATWDGSTTRYQLVDLGSRTEGSLIIHGYSNYLCVLCTLKHRAVDGKDGKLLQRAHQDFPSMQEQEDPAVPQIVEENMGAIIIDLVLLICGNNWEDVCFESRLKCVDKLMSIQSVASCAEQLFLLTMQSIIQCNTVSVGGKRRLVVQSIHPHFLHDTLATRRSELGSPNGLHMTVHMEELGDVLVAVYGSFLYIQRLSEGNITLYYDSTKDAKWREAFIKYKRLSILKVERFRSHELEDQKSKGPIYYYLIVGSPGVLLYMTWSAMGVSFVTLLEAYLTTRAEYTGCVRCAENLLLLNHRQQKVFCAKRVTLKNEPLHNVPAFVEAPLTLPGILTSESVIFRLDLIDFNPHNLPLSVLISYNGDGITCHCVDPAINAEPQQLHSFLPMYKSFLLHSNKDHGPVYELRASPHLERNADQLVAISFSRYHLFRRLEFYWDAGPDRPFCSIFPAVVNYYNKGKHLVEKRLRLPVLPFDVTEAAQKSRDSVGDLYANLRARLSTSTYVYGDYLVTVHTSNEAHEFASCLLRRWLYSHPSSEFGPLFAAAYYLLITNLRTCDQYWLPLPFHLPCSKFEIASTHITESDYAGKRVPELSMILCSLMMHSETILLCRCTFKEGRTSMVSSSLNSLLLSVTDLTDVVVRRVPGLQLRMVHAGSNSSYALITPDCCVIELYHDLADGGASYEEIKPLQHRVHKVIYKQLCAALVCQLCGDYERTLTPAGQSPCVEQDIGKSKGSTQPYLTIGGNPNPRISILNGMHGRRFYCIVFIGERKMFGLSIPSLSVDKSLAAKRFPEEELKWYQLVSRLDDEAPLALGLMLLSHGSKKVARIYKFPILACLQRDVLSLDRDISIYDYLDAITVPLAQGEAYIGLVNLSTANTMSDWILVCILDKHICVYSVPLGTILTLERVNGQVSPIRGVQGFAWLDGAAIYIHGQHSSQLVTLMQTHKAIDGT</sequence>
<keyword evidence="2" id="KW-1185">Reference proteome</keyword>
<name>D3KIC0_GIAIC</name>
<accession>D3KIC0</accession>
<dbReference type="VEuPathDB" id="GiardiaDB:GL50803_17042"/>
<dbReference type="HOGENOM" id="CLU_303754_0_0_1"/>
<dbReference type="Proteomes" id="UP000001548">
    <property type="component" value="Unassembled WGS sequence"/>
</dbReference>
<reference evidence="1 2" key="1">
    <citation type="journal article" date="2007" name="Science">
        <title>Genomic minimalism in the early diverging intestinal parasite Giardia lamblia.</title>
        <authorList>
            <person name="Morrison H.G."/>
            <person name="McArthur A.G."/>
            <person name="Gillin F.D."/>
            <person name="Aley S.B."/>
            <person name="Adam R.D."/>
            <person name="Olsen G.J."/>
            <person name="Best A.A."/>
            <person name="Cande W.Z."/>
            <person name="Chen F."/>
            <person name="Cipriano M.J."/>
            <person name="Davids B.J."/>
            <person name="Dawson S.C."/>
            <person name="Elmendorf H.G."/>
            <person name="Hehl A.B."/>
            <person name="Holder M.E."/>
            <person name="Huse S.M."/>
            <person name="Kim U.U."/>
            <person name="Lasek-Nesselquist E."/>
            <person name="Manning G."/>
            <person name="Nigam A."/>
            <person name="Nixon J.E."/>
            <person name="Palm D."/>
            <person name="Passamaneck N.E."/>
            <person name="Prabhu A."/>
            <person name="Reich C.I."/>
            <person name="Reiner D.S."/>
            <person name="Samuelson J."/>
            <person name="Svard S.G."/>
            <person name="Sogin M.L."/>
        </authorList>
    </citation>
    <scope>NUCLEOTIDE SEQUENCE [LARGE SCALE GENOMIC DNA]</scope>
    <source>
        <strain evidence="1 2">WB C6</strain>
    </source>
</reference>
<proteinExistence type="predicted"/>
<dbReference type="EMBL" id="AACB03000005">
    <property type="protein sequence ID" value="KAE8301447.1"/>
    <property type="molecule type" value="Genomic_DNA"/>
</dbReference>
<comment type="caution">
    <text evidence="1">The sequence shown here is derived from an EMBL/GenBank/DDBJ whole genome shotgun (WGS) entry which is preliminary data.</text>
</comment>
<gene>
    <name evidence="1" type="ORF">GL50803_0017042</name>
</gene>
<evidence type="ECO:0000313" key="1">
    <source>
        <dbReference type="EMBL" id="KAE8301447.1"/>
    </source>
</evidence>
<organism evidence="1 2">
    <name type="scientific">Giardia intestinalis (strain ATCC 50803 / WB clone C6)</name>
    <name type="common">Giardia lamblia</name>
    <dbReference type="NCBI Taxonomy" id="184922"/>
    <lineage>
        <taxon>Eukaryota</taxon>
        <taxon>Metamonada</taxon>
        <taxon>Diplomonadida</taxon>
        <taxon>Hexamitidae</taxon>
        <taxon>Giardiinae</taxon>
        <taxon>Giardia</taxon>
    </lineage>
</organism>
<evidence type="ECO:0000313" key="2">
    <source>
        <dbReference type="Proteomes" id="UP000001548"/>
    </source>
</evidence>
<protein>
    <submittedName>
        <fullName evidence="1">Uncharacterized protein</fullName>
    </submittedName>
</protein>
<dbReference type="OMA" id="FRRLEFY"/>
<dbReference type="AlphaFoldDB" id="D3KIC0"/>